<dbReference type="PANTHER" id="PTHR43236">
    <property type="entry name" value="ANTITOXIN HIGA1"/>
    <property type="match status" value="1"/>
</dbReference>
<dbReference type="InterPro" id="IPR010359">
    <property type="entry name" value="IrrE_HExxH"/>
</dbReference>
<dbReference type="CDD" id="cd00093">
    <property type="entry name" value="HTH_XRE"/>
    <property type="match status" value="1"/>
</dbReference>
<dbReference type="AlphaFoldDB" id="A0A239F2K2"/>
<evidence type="ECO:0000313" key="4">
    <source>
        <dbReference type="Proteomes" id="UP000198393"/>
    </source>
</evidence>
<evidence type="ECO:0000313" key="3">
    <source>
        <dbReference type="EMBL" id="SNS50941.1"/>
    </source>
</evidence>
<dbReference type="Gene3D" id="1.10.260.40">
    <property type="entry name" value="lambda repressor-like DNA-binding domains"/>
    <property type="match status" value="1"/>
</dbReference>
<dbReference type="EMBL" id="FZPD01000001">
    <property type="protein sequence ID" value="SNS50941.1"/>
    <property type="molecule type" value="Genomic_DNA"/>
</dbReference>
<dbReference type="OrthoDB" id="833147at2"/>
<dbReference type="InterPro" id="IPR001387">
    <property type="entry name" value="Cro/C1-type_HTH"/>
</dbReference>
<comment type="similarity">
    <text evidence="1">Belongs to the short-chain fatty acyl-CoA assimilation regulator (ScfR) family.</text>
</comment>
<dbReference type="SUPFAM" id="SSF47413">
    <property type="entry name" value="lambda repressor-like DNA-binding domains"/>
    <property type="match status" value="1"/>
</dbReference>
<name>A0A239F2K2_EKHLU</name>
<keyword evidence="4" id="KW-1185">Reference proteome</keyword>
<dbReference type="Pfam" id="PF01381">
    <property type="entry name" value="HTH_3"/>
    <property type="match status" value="1"/>
</dbReference>
<protein>
    <recommendedName>
        <fullName evidence="2">HTH cro/C1-type domain-containing protein</fullName>
    </recommendedName>
</protein>
<dbReference type="PROSITE" id="PS50943">
    <property type="entry name" value="HTH_CROC1"/>
    <property type="match status" value="1"/>
</dbReference>
<gene>
    <name evidence="3" type="ORF">SAMN05421640_0449</name>
</gene>
<dbReference type="Proteomes" id="UP000198393">
    <property type="component" value="Unassembled WGS sequence"/>
</dbReference>
<dbReference type="PANTHER" id="PTHR43236:SF2">
    <property type="entry name" value="BLL0069 PROTEIN"/>
    <property type="match status" value="1"/>
</dbReference>
<evidence type="ECO:0000259" key="2">
    <source>
        <dbReference type="PROSITE" id="PS50943"/>
    </source>
</evidence>
<organism evidence="3 4">
    <name type="scientific">Ekhidna lutea</name>
    <dbReference type="NCBI Taxonomy" id="447679"/>
    <lineage>
        <taxon>Bacteria</taxon>
        <taxon>Pseudomonadati</taxon>
        <taxon>Bacteroidota</taxon>
        <taxon>Cytophagia</taxon>
        <taxon>Cytophagales</taxon>
        <taxon>Reichenbachiellaceae</taxon>
        <taxon>Ekhidna</taxon>
    </lineage>
</organism>
<feature type="domain" description="HTH cro/C1-type" evidence="2">
    <location>
        <begin position="16"/>
        <end position="70"/>
    </location>
</feature>
<reference evidence="3 4" key="1">
    <citation type="submission" date="2017-06" db="EMBL/GenBank/DDBJ databases">
        <authorList>
            <person name="Kim H.J."/>
            <person name="Triplett B.A."/>
        </authorList>
    </citation>
    <scope>NUCLEOTIDE SEQUENCE [LARGE SCALE GENOMIC DNA]</scope>
    <source>
        <strain evidence="3 4">DSM 19307</strain>
    </source>
</reference>
<sequence>MISDNDVLKLIMGFKVKHLRSRVGVSYQELSNRTGLSVSYLNDIEKGKKYPKPDKIRMLAEAFEVSYDELVSTQADKKLRPVVELLNSGFFKYFPTEEFGLNLEKLIDIFSNSPDKISAFISTILKMVRSYQIEKEHFYRVALRSYQDMHDNFFPSLEKAAEDFRTTSKLKGIPSLTSLKQLLYDKFSIETDDTKLGNHEKLRRFRSYYSESANKLYVNSQLSEEQQKFLIAKELGFQHLGIGERPHETTLNKEASFEKLLNNFRASYFAASLLMSSDELVKDLQKLSVATSWNPKLIESLLKKFQVTPETLLQRLTNILPKHFGIDNLFFIRLDNTKGLVNYRITKELHLSGLHKPYQNQLEEHLCHRWVSISSIKQLNSVKSNYVIDAQVSEYWQTDNAYFCISIAEPDRFDNHNGTSVTLGLSMNESLRGAFNFMKDPDLRRRTVHTTCEQCSIPDCEHRVAPPTIVNKRRLEEELEEELKKL</sequence>
<accession>A0A239F2K2</accession>
<proteinExistence type="inferred from homology"/>
<dbReference type="GO" id="GO:0003677">
    <property type="term" value="F:DNA binding"/>
    <property type="evidence" value="ECO:0007669"/>
    <property type="project" value="InterPro"/>
</dbReference>
<dbReference type="RefSeq" id="WP_089355215.1">
    <property type="nucleotide sequence ID" value="NZ_FZPD01000001.1"/>
</dbReference>
<dbReference type="Pfam" id="PF06114">
    <property type="entry name" value="Peptidase_M78"/>
    <property type="match status" value="1"/>
</dbReference>
<dbReference type="SMART" id="SM00530">
    <property type="entry name" value="HTH_XRE"/>
    <property type="match status" value="1"/>
</dbReference>
<dbReference type="InterPro" id="IPR010982">
    <property type="entry name" value="Lambda_DNA-bd_dom_sf"/>
</dbReference>
<evidence type="ECO:0000256" key="1">
    <source>
        <dbReference type="ARBA" id="ARBA00007227"/>
    </source>
</evidence>
<dbReference type="InterPro" id="IPR052345">
    <property type="entry name" value="Rad_response_metalloprotease"/>
</dbReference>